<proteinExistence type="predicted"/>
<accession>A0A1N6WW26</accession>
<gene>
    <name evidence="1" type="ORF">SAMN05878282_1112</name>
</gene>
<protein>
    <submittedName>
        <fullName evidence="1">Uncharacterized protein</fullName>
    </submittedName>
</protein>
<dbReference type="Proteomes" id="UP000185841">
    <property type="component" value="Unassembled WGS sequence"/>
</dbReference>
<evidence type="ECO:0000313" key="2">
    <source>
        <dbReference type="Proteomes" id="UP000185841"/>
    </source>
</evidence>
<sequence>MPNLTLYRGEKNNWWPAPEVRLICGMTLYSPWQPTAVSSLWNTLKNEVKGALGTSLEKKVAAYAQYLRATGRPFALATAWTDVGSFTSDYNYVIRIPNAHFFYWGGTKDAPDLGAAAAWTTPEQVTADFIVLNAPTVEASTILGFGHHTGTQEITFFHDLPIGLIESCNGKPITDYAIKSKSDLSFDEKIKYAKYLR</sequence>
<name>A0A1N6WW26_AQUAC</name>
<organism evidence="1 2">
    <name type="scientific">Aquipseudomonas alcaligenes</name>
    <name type="common">Pseudomonas alcaligenes</name>
    <dbReference type="NCBI Taxonomy" id="43263"/>
    <lineage>
        <taxon>Bacteria</taxon>
        <taxon>Pseudomonadati</taxon>
        <taxon>Pseudomonadota</taxon>
        <taxon>Gammaproteobacteria</taxon>
        <taxon>Pseudomonadales</taxon>
        <taxon>Pseudomonadaceae</taxon>
        <taxon>Aquipseudomonas</taxon>
    </lineage>
</organism>
<reference evidence="1 2" key="1">
    <citation type="submission" date="2017-01" db="EMBL/GenBank/DDBJ databases">
        <authorList>
            <person name="Mah S.A."/>
            <person name="Swanson W.J."/>
            <person name="Moy G.W."/>
            <person name="Vacquier V.D."/>
        </authorList>
    </citation>
    <scope>NUCLEOTIDE SEQUENCE [LARGE SCALE GENOMIC DNA]</scope>
    <source>
        <strain evidence="1 2">RU36E</strain>
    </source>
</reference>
<dbReference type="AlphaFoldDB" id="A0A1N6WW26"/>
<evidence type="ECO:0000313" key="1">
    <source>
        <dbReference type="EMBL" id="SIQ94238.1"/>
    </source>
</evidence>
<dbReference type="RefSeq" id="WP_076428947.1">
    <property type="nucleotide sequence ID" value="NZ_FTMP01000011.1"/>
</dbReference>
<dbReference type="EMBL" id="FTMP01000011">
    <property type="protein sequence ID" value="SIQ94238.1"/>
    <property type="molecule type" value="Genomic_DNA"/>
</dbReference>